<reference evidence="2" key="1">
    <citation type="journal article" date="2013" name="Genome">
        <title>Draft Genome Sequences of Porphyromonas crevioricanis JCM 15906T and Porphyromonas cansulci JCM 13913T Isolated from a Canine Oral Cavity.</title>
        <authorList>
            <person name="Sakamoto M."/>
            <person name="Tanaka N."/>
            <person name="Shiwa Y."/>
            <person name="Yoshikawa H."/>
            <person name="Ohkuma M."/>
        </authorList>
    </citation>
    <scope>NUCLEOTIDE SEQUENCE [LARGE SCALE GENOMIC DNA]</scope>
    <source>
        <strain evidence="2">JCM 15906</strain>
    </source>
</reference>
<accession>S4PGH0</accession>
<gene>
    <name evidence="1" type="ORF">PORCRE_391</name>
</gene>
<reference evidence="1 2" key="2">
    <citation type="journal article" date="2013" name="Genome Announc.">
        <title>Draft Genome Sequences of Porphyromonas crevioricanis JCM 15906T and Porphyromonas cansulci JCM 13913T Isolated from a Canine Oral Cavity.</title>
        <authorList>
            <person name="Sakamoto M."/>
            <person name="Tanaka N."/>
            <person name="Shiwa Y."/>
            <person name="Yoshikawa H."/>
            <person name="Ohkuma M."/>
        </authorList>
    </citation>
    <scope>NUCLEOTIDE SEQUENCE [LARGE SCALE GENOMIC DNA]</scope>
    <source>
        <strain evidence="1 2">JCM 15906</strain>
    </source>
</reference>
<evidence type="ECO:0000313" key="1">
    <source>
        <dbReference type="EMBL" id="GAD04699.1"/>
    </source>
</evidence>
<name>S4PGH0_9PORP</name>
<dbReference type="EMBL" id="BAOU01000010">
    <property type="protein sequence ID" value="GAD04699.1"/>
    <property type="molecule type" value="Genomic_DNA"/>
</dbReference>
<protein>
    <submittedName>
        <fullName evidence="1">Uncharacterized protein</fullName>
    </submittedName>
</protein>
<dbReference type="AlphaFoldDB" id="S4PGH0"/>
<comment type="caution">
    <text evidence="1">The sequence shown here is derived from an EMBL/GenBank/DDBJ whole genome shotgun (WGS) entry which is preliminary data.</text>
</comment>
<organism evidence="1 2">
    <name type="scientific">Porphyromonas crevioricanis JCM 15906</name>
    <dbReference type="NCBI Taxonomy" id="1305617"/>
    <lineage>
        <taxon>Bacteria</taxon>
        <taxon>Pseudomonadati</taxon>
        <taxon>Bacteroidota</taxon>
        <taxon>Bacteroidia</taxon>
        <taxon>Bacteroidales</taxon>
        <taxon>Porphyromonadaceae</taxon>
        <taxon>Porphyromonas</taxon>
    </lineage>
</organism>
<evidence type="ECO:0000313" key="2">
    <source>
        <dbReference type="Proteomes" id="UP000018031"/>
    </source>
</evidence>
<sequence length="37" mass="3941">MFLSQRGGGVRVSVLFLLRIFGGNGKLAKFAADNRSG</sequence>
<proteinExistence type="predicted"/>
<dbReference type="Proteomes" id="UP000018031">
    <property type="component" value="Unassembled WGS sequence"/>
</dbReference>